<name>A0A2P7SJG3_9HYPH</name>
<reference evidence="1 2" key="1">
    <citation type="submission" date="2018-03" db="EMBL/GenBank/DDBJ databases">
        <title>The draft genome of Mesorhizobium sp. 6GN-30.</title>
        <authorList>
            <person name="Liu L."/>
            <person name="Li L."/>
            <person name="Wang T."/>
            <person name="Zhang X."/>
            <person name="Liang L."/>
        </authorList>
    </citation>
    <scope>NUCLEOTIDE SEQUENCE [LARGE SCALE GENOMIC DNA]</scope>
    <source>
        <strain evidence="1 2">6GN30</strain>
    </source>
</reference>
<dbReference type="InterPro" id="IPR036291">
    <property type="entry name" value="NAD(P)-bd_dom_sf"/>
</dbReference>
<sequence>MLRIAVVGCGRIGRMHSADIAARPRASRADARHAAADEMISRKAAAARAIRWGFEMATVPNDVRMRAATAEASVRKFTALAGDEATGGKGGY</sequence>
<dbReference type="EMBL" id="PXYK01000006">
    <property type="protein sequence ID" value="PSJ62617.1"/>
    <property type="molecule type" value="Genomic_DNA"/>
</dbReference>
<gene>
    <name evidence="1" type="ORF">C7I84_08430</name>
</gene>
<dbReference type="Proteomes" id="UP000241229">
    <property type="component" value="Unassembled WGS sequence"/>
</dbReference>
<comment type="caution">
    <text evidence="1">The sequence shown here is derived from an EMBL/GenBank/DDBJ whole genome shotgun (WGS) entry which is preliminary data.</text>
</comment>
<dbReference type="Gene3D" id="3.40.50.720">
    <property type="entry name" value="NAD(P)-binding Rossmann-like Domain"/>
    <property type="match status" value="1"/>
</dbReference>
<accession>A0A2P7SJG3</accession>
<evidence type="ECO:0000313" key="1">
    <source>
        <dbReference type="EMBL" id="PSJ62617.1"/>
    </source>
</evidence>
<protein>
    <submittedName>
        <fullName evidence="1">Uncharacterized protein</fullName>
    </submittedName>
</protein>
<dbReference type="AlphaFoldDB" id="A0A2P7SJG3"/>
<organism evidence="1 2">
    <name type="scientific">Kumtagia ephedrae</name>
    <dbReference type="NCBI Taxonomy" id="2116701"/>
    <lineage>
        <taxon>Bacteria</taxon>
        <taxon>Pseudomonadati</taxon>
        <taxon>Pseudomonadota</taxon>
        <taxon>Alphaproteobacteria</taxon>
        <taxon>Hyphomicrobiales</taxon>
        <taxon>Phyllobacteriaceae</taxon>
        <taxon>Kumtagia</taxon>
    </lineage>
</organism>
<dbReference type="RefSeq" id="WP_106771718.1">
    <property type="nucleotide sequence ID" value="NZ_PXYK01000006.1"/>
</dbReference>
<evidence type="ECO:0000313" key="2">
    <source>
        <dbReference type="Proteomes" id="UP000241229"/>
    </source>
</evidence>
<keyword evidence="2" id="KW-1185">Reference proteome</keyword>
<proteinExistence type="predicted"/>
<dbReference type="SUPFAM" id="SSF51735">
    <property type="entry name" value="NAD(P)-binding Rossmann-fold domains"/>
    <property type="match status" value="1"/>
</dbReference>